<sequence>MLGAGEVCLIRESEEKTMQEFIANGRVANIPDDAVGKTANGNVSFKFDFVCDSSLLDEQQKPLSTFFPVQVYGKQAEIMVQSLSKGSPILIKGEIIQRVYTNKNGQRRTYQYIAPAQIGGITFLENKTAAAKRRQSQQNVFLQPKQQQSQPVQSIPVDADEPF</sequence>
<dbReference type="CDD" id="cd04496">
    <property type="entry name" value="SSB_OBF"/>
    <property type="match status" value="1"/>
</dbReference>
<dbReference type="PATRIC" id="fig|315405.11.peg.2633"/>
<protein>
    <recommendedName>
        <fullName evidence="2 3">Single-stranded DNA-binding protein</fullName>
    </recommendedName>
</protein>
<dbReference type="PIRSF" id="PIRSF002070">
    <property type="entry name" value="SSB"/>
    <property type="match status" value="1"/>
</dbReference>
<dbReference type="GO" id="GO:0003697">
    <property type="term" value="F:single-stranded DNA binding"/>
    <property type="evidence" value="ECO:0007669"/>
    <property type="project" value="InterPro"/>
</dbReference>
<dbReference type="GO" id="GO:0006260">
    <property type="term" value="P:DNA replication"/>
    <property type="evidence" value="ECO:0007669"/>
    <property type="project" value="InterPro"/>
</dbReference>
<name>A0A139MH46_9STRE</name>
<dbReference type="NCBIfam" id="TIGR00621">
    <property type="entry name" value="ssb"/>
    <property type="match status" value="1"/>
</dbReference>
<keyword evidence="1 2" id="KW-0238">DNA-binding</keyword>
<feature type="compositionally biased region" description="Low complexity" evidence="4">
    <location>
        <begin position="143"/>
        <end position="157"/>
    </location>
</feature>
<dbReference type="AlphaFoldDB" id="A0A139MH46"/>
<reference evidence="5 6" key="1">
    <citation type="submission" date="2016-01" db="EMBL/GenBank/DDBJ databases">
        <title>Highly variable Streptococcus oralis are common among viridans streptococci isolated from primates.</title>
        <authorList>
            <person name="Denapaite D."/>
            <person name="Rieger M."/>
            <person name="Koendgen S."/>
            <person name="Brueckner R."/>
            <person name="Ochigava I."/>
            <person name="Kappeler P."/>
            <person name="Maetz-Rensing K."/>
            <person name="Leendertz F."/>
            <person name="Hakenbeck R."/>
        </authorList>
    </citation>
    <scope>NUCLEOTIDE SEQUENCE [LARGE SCALE GENOMIC DNA]</scope>
    <source>
        <strain evidence="5 6">DD02</strain>
    </source>
</reference>
<comment type="caution">
    <text evidence="5">The sequence shown here is derived from an EMBL/GenBank/DDBJ whole genome shotgun (WGS) entry which is preliminary data.</text>
</comment>
<dbReference type="Gene3D" id="2.40.50.140">
    <property type="entry name" value="Nucleic acid-binding proteins"/>
    <property type="match status" value="1"/>
</dbReference>
<gene>
    <name evidence="5" type="ORF">SGADD02_02244</name>
</gene>
<evidence type="ECO:0000256" key="1">
    <source>
        <dbReference type="ARBA" id="ARBA00023125"/>
    </source>
</evidence>
<evidence type="ECO:0000313" key="5">
    <source>
        <dbReference type="EMBL" id="KXT62932.1"/>
    </source>
</evidence>
<dbReference type="InterPro" id="IPR000424">
    <property type="entry name" value="Primosome_PriB/ssb"/>
</dbReference>
<evidence type="ECO:0000256" key="4">
    <source>
        <dbReference type="SAM" id="MobiDB-lite"/>
    </source>
</evidence>
<evidence type="ECO:0000256" key="3">
    <source>
        <dbReference type="RuleBase" id="RU000524"/>
    </source>
</evidence>
<dbReference type="InterPro" id="IPR011344">
    <property type="entry name" value="ssDNA-bd"/>
</dbReference>
<evidence type="ECO:0000256" key="2">
    <source>
        <dbReference type="PIRNR" id="PIRNR002070"/>
    </source>
</evidence>
<organism evidence="5 6">
    <name type="scientific">Streptococcus gallolyticus</name>
    <dbReference type="NCBI Taxonomy" id="315405"/>
    <lineage>
        <taxon>Bacteria</taxon>
        <taxon>Bacillati</taxon>
        <taxon>Bacillota</taxon>
        <taxon>Bacilli</taxon>
        <taxon>Lactobacillales</taxon>
        <taxon>Streptococcaceae</taxon>
        <taxon>Streptococcus</taxon>
    </lineage>
</organism>
<evidence type="ECO:0000313" key="6">
    <source>
        <dbReference type="Proteomes" id="UP000070198"/>
    </source>
</evidence>
<dbReference type="EMBL" id="LQOF01000482">
    <property type="protein sequence ID" value="KXT62932.1"/>
    <property type="molecule type" value="Genomic_DNA"/>
</dbReference>
<dbReference type="Proteomes" id="UP000070198">
    <property type="component" value="Unassembled WGS sequence"/>
</dbReference>
<dbReference type="SUPFAM" id="SSF50249">
    <property type="entry name" value="Nucleic acid-binding proteins"/>
    <property type="match status" value="1"/>
</dbReference>
<proteinExistence type="predicted"/>
<dbReference type="Pfam" id="PF00436">
    <property type="entry name" value="SSB"/>
    <property type="match status" value="1"/>
</dbReference>
<feature type="region of interest" description="Disordered" evidence="4">
    <location>
        <begin position="135"/>
        <end position="163"/>
    </location>
</feature>
<dbReference type="InterPro" id="IPR012340">
    <property type="entry name" value="NA-bd_OB-fold"/>
</dbReference>
<accession>A0A139MH46</accession>
<dbReference type="PROSITE" id="PS50935">
    <property type="entry name" value="SSB"/>
    <property type="match status" value="1"/>
</dbReference>